<dbReference type="Pfam" id="PF15320">
    <property type="entry name" value="RAM"/>
    <property type="match status" value="1"/>
</dbReference>
<evidence type="ECO:0000256" key="1">
    <source>
        <dbReference type="SAM" id="MobiDB-lite"/>
    </source>
</evidence>
<dbReference type="GO" id="GO:0031533">
    <property type="term" value="C:mRNA capping enzyme complex"/>
    <property type="evidence" value="ECO:0007669"/>
    <property type="project" value="InterPro"/>
</dbReference>
<dbReference type="InterPro" id="IPR028271">
    <property type="entry name" value="RAMAC"/>
</dbReference>
<protein>
    <recommendedName>
        <fullName evidence="4">RNMT-activating mini protein</fullName>
    </recommendedName>
</protein>
<organism evidence="2 3">
    <name type="scientific">Stegodyphus mimosarum</name>
    <name type="common">African social velvet spider</name>
    <dbReference type="NCBI Taxonomy" id="407821"/>
    <lineage>
        <taxon>Eukaryota</taxon>
        <taxon>Metazoa</taxon>
        <taxon>Ecdysozoa</taxon>
        <taxon>Arthropoda</taxon>
        <taxon>Chelicerata</taxon>
        <taxon>Arachnida</taxon>
        <taxon>Araneae</taxon>
        <taxon>Araneomorphae</taxon>
        <taxon>Entelegynae</taxon>
        <taxon>Eresoidea</taxon>
        <taxon>Eresidae</taxon>
        <taxon>Stegodyphus</taxon>
    </lineage>
</organism>
<name>A0A087TZS6_STEMI</name>
<dbReference type="OMA" id="SWDYSRD"/>
<feature type="non-terminal residue" evidence="2">
    <location>
        <position position="127"/>
    </location>
</feature>
<dbReference type="Proteomes" id="UP000054359">
    <property type="component" value="Unassembled WGS sequence"/>
</dbReference>
<feature type="region of interest" description="Disordered" evidence="1">
    <location>
        <begin position="56"/>
        <end position="127"/>
    </location>
</feature>
<dbReference type="EMBL" id="KK117493">
    <property type="protein sequence ID" value="KFM70615.1"/>
    <property type="molecule type" value="Genomic_DNA"/>
</dbReference>
<feature type="compositionally biased region" description="Basic and acidic residues" evidence="1">
    <location>
        <begin position="56"/>
        <end position="71"/>
    </location>
</feature>
<feature type="compositionally biased region" description="Basic and acidic residues" evidence="1">
    <location>
        <begin position="79"/>
        <end position="127"/>
    </location>
</feature>
<reference evidence="2 3" key="1">
    <citation type="submission" date="2013-11" db="EMBL/GenBank/DDBJ databases">
        <title>Genome sequencing of Stegodyphus mimosarum.</title>
        <authorList>
            <person name="Bechsgaard J."/>
        </authorList>
    </citation>
    <scope>NUCLEOTIDE SEQUENCE [LARGE SCALE GENOMIC DNA]</scope>
</reference>
<evidence type="ECO:0000313" key="2">
    <source>
        <dbReference type="EMBL" id="KFM70615.1"/>
    </source>
</evidence>
<dbReference type="AlphaFoldDB" id="A0A087TZS6"/>
<accession>A0A087TZS6</accession>
<proteinExistence type="predicted"/>
<evidence type="ECO:0008006" key="4">
    <source>
        <dbReference type="Google" id="ProtNLM"/>
    </source>
</evidence>
<evidence type="ECO:0000313" key="3">
    <source>
        <dbReference type="Proteomes" id="UP000054359"/>
    </source>
</evidence>
<keyword evidence="3" id="KW-1185">Reference proteome</keyword>
<dbReference type="GO" id="GO:0003723">
    <property type="term" value="F:RNA binding"/>
    <property type="evidence" value="ECO:0007669"/>
    <property type="project" value="InterPro"/>
</dbReference>
<dbReference type="GO" id="GO:0106005">
    <property type="term" value="P:RNA 5'-cap (guanine-N7)-methylation"/>
    <property type="evidence" value="ECO:0007669"/>
    <property type="project" value="InterPro"/>
</dbReference>
<sequence>MTDVDCAEEVAAFEEMFQDRFTEKDEAYIAVKSKKIPPPSVIYPWKPMQKQWNKRWDYNTGRHQEERDRSRHNDHRHQRNDSRDRYRDRSPAGESSNYRDKRHASDDSYNRPYKNQDRDRKHDDWKN</sequence>
<dbReference type="OrthoDB" id="5875297at2759"/>
<gene>
    <name evidence="2" type="ORF">X975_17917</name>
</gene>